<dbReference type="AlphaFoldDB" id="R7U9J5"/>
<reference evidence="3" key="3">
    <citation type="submission" date="2015-06" db="UniProtKB">
        <authorList>
            <consortium name="EnsemblMetazoa"/>
        </authorList>
    </citation>
    <scope>IDENTIFICATION</scope>
</reference>
<dbReference type="HOGENOM" id="CLU_008523_13_3_1"/>
<name>R7U9J5_CAPTE</name>
<dbReference type="GO" id="GO:0004185">
    <property type="term" value="F:serine-type carboxypeptidase activity"/>
    <property type="evidence" value="ECO:0007669"/>
    <property type="project" value="InterPro"/>
</dbReference>
<evidence type="ECO:0000313" key="4">
    <source>
        <dbReference type="Proteomes" id="UP000014760"/>
    </source>
</evidence>
<proteinExistence type="inferred from homology"/>
<dbReference type="Proteomes" id="UP000014760">
    <property type="component" value="Unassembled WGS sequence"/>
</dbReference>
<dbReference type="OrthoDB" id="443318at2759"/>
<sequence length="387" mass="44201">MARRHLYVLFDPRRFVESEDNPHDDPLVIWFNGGPGCSSLISLLDGNGPYRVKPDGRSLEYNPHRWNKIANMLYIESPAGVGFSYNIQGEYFSNDSLARDNSYIAIKDFLRLFSNFSDNPLYIFGQSYGGIYAPMLSALIVDDPDINFKGFGVGNGFVSHKFISGSMPNYLFYHGYFGDTKWRAMVDDCCPGMNGTYCDFVTCQNGRYLSLATRAIGMGYPCVNSTATIVYLNNPAVREALYIPRDIPDTGEWRLCSYRPNYQKDDAHAEMTDYFLRVLVKNKRILMYYGEADIICNYLGGRWFVQSLNQPVVKEHTTWRYFDKHAEIQVGGGVEEYRNLLYVSVKGAGHFVPKQTADKAFFLFPQFITNTDFTNLRPDSPNPFTSY</sequence>
<dbReference type="PANTHER" id="PTHR11802">
    <property type="entry name" value="SERINE PROTEASE FAMILY S10 SERINE CARBOXYPEPTIDASE"/>
    <property type="match status" value="1"/>
</dbReference>
<dbReference type="EMBL" id="KB303857">
    <property type="protein sequence ID" value="ELU02664.1"/>
    <property type="molecule type" value="Genomic_DNA"/>
</dbReference>
<organism evidence="2">
    <name type="scientific">Capitella teleta</name>
    <name type="common">Polychaete worm</name>
    <dbReference type="NCBI Taxonomy" id="283909"/>
    <lineage>
        <taxon>Eukaryota</taxon>
        <taxon>Metazoa</taxon>
        <taxon>Spiralia</taxon>
        <taxon>Lophotrochozoa</taxon>
        <taxon>Annelida</taxon>
        <taxon>Polychaeta</taxon>
        <taxon>Sedentaria</taxon>
        <taxon>Scolecida</taxon>
        <taxon>Capitellidae</taxon>
        <taxon>Capitella</taxon>
    </lineage>
</organism>
<accession>R7U9J5</accession>
<dbReference type="Pfam" id="PF00450">
    <property type="entry name" value="Peptidase_S10"/>
    <property type="match status" value="2"/>
</dbReference>
<evidence type="ECO:0008006" key="5">
    <source>
        <dbReference type="Google" id="ProtNLM"/>
    </source>
</evidence>
<dbReference type="InterPro" id="IPR029058">
    <property type="entry name" value="AB_hydrolase_fold"/>
</dbReference>
<dbReference type="EnsemblMetazoa" id="CapteT199637">
    <property type="protein sequence ID" value="CapteP199637"/>
    <property type="gene ID" value="CapteG199637"/>
</dbReference>
<keyword evidence="4" id="KW-1185">Reference proteome</keyword>
<dbReference type="InterPro" id="IPR033124">
    <property type="entry name" value="Ser_caboxypep_his_AS"/>
</dbReference>
<evidence type="ECO:0000313" key="3">
    <source>
        <dbReference type="EnsemblMetazoa" id="CapteP199637"/>
    </source>
</evidence>
<dbReference type="Gene3D" id="3.40.50.1820">
    <property type="entry name" value="alpha/beta hydrolase"/>
    <property type="match status" value="1"/>
</dbReference>
<dbReference type="EMBL" id="AMQN01001579">
    <property type="status" value="NOT_ANNOTATED_CDS"/>
    <property type="molecule type" value="Genomic_DNA"/>
</dbReference>
<reference evidence="2 4" key="2">
    <citation type="journal article" date="2013" name="Nature">
        <title>Insights into bilaterian evolution from three spiralian genomes.</title>
        <authorList>
            <person name="Simakov O."/>
            <person name="Marletaz F."/>
            <person name="Cho S.J."/>
            <person name="Edsinger-Gonzales E."/>
            <person name="Havlak P."/>
            <person name="Hellsten U."/>
            <person name="Kuo D.H."/>
            <person name="Larsson T."/>
            <person name="Lv J."/>
            <person name="Arendt D."/>
            <person name="Savage R."/>
            <person name="Osoegawa K."/>
            <person name="de Jong P."/>
            <person name="Grimwood J."/>
            <person name="Chapman J.A."/>
            <person name="Shapiro H."/>
            <person name="Aerts A."/>
            <person name="Otillar R.P."/>
            <person name="Terry A.Y."/>
            <person name="Boore J.L."/>
            <person name="Grigoriev I.V."/>
            <person name="Lindberg D.R."/>
            <person name="Seaver E.C."/>
            <person name="Weisblat D.A."/>
            <person name="Putnam N.H."/>
            <person name="Rokhsar D.S."/>
        </authorList>
    </citation>
    <scope>NUCLEOTIDE SEQUENCE</scope>
    <source>
        <strain evidence="2 4">I ESC-2004</strain>
    </source>
</reference>
<comment type="similarity">
    <text evidence="1">Belongs to the peptidase S10 family.</text>
</comment>
<dbReference type="InterPro" id="IPR001563">
    <property type="entry name" value="Peptidase_S10"/>
</dbReference>
<dbReference type="OMA" id="CIESPVG"/>
<dbReference type="STRING" id="283909.R7U9J5"/>
<gene>
    <name evidence="2" type="ORF">CAPTEDRAFT_199637</name>
</gene>
<evidence type="ECO:0000313" key="2">
    <source>
        <dbReference type="EMBL" id="ELU02664.1"/>
    </source>
</evidence>
<dbReference type="PROSITE" id="PS00560">
    <property type="entry name" value="CARBOXYPEPT_SER_HIS"/>
    <property type="match status" value="1"/>
</dbReference>
<dbReference type="PRINTS" id="PR00724">
    <property type="entry name" value="CRBOXYPTASEC"/>
</dbReference>
<dbReference type="GO" id="GO:0006508">
    <property type="term" value="P:proteolysis"/>
    <property type="evidence" value="ECO:0007669"/>
    <property type="project" value="InterPro"/>
</dbReference>
<evidence type="ECO:0000256" key="1">
    <source>
        <dbReference type="ARBA" id="ARBA00009431"/>
    </source>
</evidence>
<protein>
    <recommendedName>
        <fullName evidence="5">Carboxypeptidase</fullName>
    </recommendedName>
</protein>
<dbReference type="SUPFAM" id="SSF53474">
    <property type="entry name" value="alpha/beta-Hydrolases"/>
    <property type="match status" value="1"/>
</dbReference>
<reference evidence="4" key="1">
    <citation type="submission" date="2012-12" db="EMBL/GenBank/DDBJ databases">
        <authorList>
            <person name="Hellsten U."/>
            <person name="Grimwood J."/>
            <person name="Chapman J.A."/>
            <person name="Shapiro H."/>
            <person name="Aerts A."/>
            <person name="Otillar R.P."/>
            <person name="Terry A.Y."/>
            <person name="Boore J.L."/>
            <person name="Simakov O."/>
            <person name="Marletaz F."/>
            <person name="Cho S.-J."/>
            <person name="Edsinger-Gonzales E."/>
            <person name="Havlak P."/>
            <person name="Kuo D.-H."/>
            <person name="Larsson T."/>
            <person name="Lv J."/>
            <person name="Arendt D."/>
            <person name="Savage R."/>
            <person name="Osoegawa K."/>
            <person name="de Jong P."/>
            <person name="Lindberg D.R."/>
            <person name="Seaver E.C."/>
            <person name="Weisblat D.A."/>
            <person name="Putnam N.H."/>
            <person name="Grigoriev I.V."/>
            <person name="Rokhsar D.S."/>
        </authorList>
    </citation>
    <scope>NUCLEOTIDE SEQUENCE</scope>
    <source>
        <strain evidence="4">I ESC-2004</strain>
    </source>
</reference>
<dbReference type="PANTHER" id="PTHR11802:SF201">
    <property type="entry name" value="CARBOXYPEPTIDASE"/>
    <property type="match status" value="1"/>
</dbReference>
<dbReference type="FunFam" id="3.40.50.12670:FF:000002">
    <property type="entry name" value="Carboxypeptidase"/>
    <property type="match status" value="1"/>
</dbReference>